<evidence type="ECO:0000256" key="1">
    <source>
        <dbReference type="ARBA" id="ARBA00004651"/>
    </source>
</evidence>
<dbReference type="InterPro" id="IPR008250">
    <property type="entry name" value="ATPase_P-typ_transduc_dom_A_sf"/>
</dbReference>
<dbReference type="GO" id="GO:0016887">
    <property type="term" value="F:ATP hydrolysis activity"/>
    <property type="evidence" value="ECO:0007669"/>
    <property type="project" value="InterPro"/>
</dbReference>
<dbReference type="SFLD" id="SFLDG00002">
    <property type="entry name" value="C1.7:_P-type_atpase_like"/>
    <property type="match status" value="1"/>
</dbReference>
<feature type="domain" description="P-type ATPase A" evidence="12">
    <location>
        <begin position="131"/>
        <end position="231"/>
    </location>
</feature>
<dbReference type="SUPFAM" id="SSF81665">
    <property type="entry name" value="Calcium ATPase, transmembrane domain M"/>
    <property type="match status" value="1"/>
</dbReference>
<name>A0AAC9WHV4_9CLOT</name>
<dbReference type="RefSeq" id="WP_070964043.1">
    <property type="nucleotide sequence ID" value="NZ_CP017603.1"/>
</dbReference>
<evidence type="ECO:0000256" key="11">
    <source>
        <dbReference type="RuleBase" id="RU362081"/>
    </source>
</evidence>
<evidence type="ECO:0000313" key="14">
    <source>
        <dbReference type="EMBL" id="ARE89371.1"/>
    </source>
</evidence>
<dbReference type="InterPro" id="IPR001757">
    <property type="entry name" value="P_typ_ATPase"/>
</dbReference>
<feature type="transmembrane region" description="Helical" evidence="11">
    <location>
        <begin position="85"/>
        <end position="110"/>
    </location>
</feature>
<dbReference type="SUPFAM" id="SSF56784">
    <property type="entry name" value="HAD-like"/>
    <property type="match status" value="1"/>
</dbReference>
<dbReference type="PRINTS" id="PR00119">
    <property type="entry name" value="CATATPASE"/>
</dbReference>
<dbReference type="Gene3D" id="3.40.1110.10">
    <property type="entry name" value="Calcium-transporting ATPase, cytoplasmic domain N"/>
    <property type="match status" value="2"/>
</dbReference>
<dbReference type="FunFam" id="2.70.150.10:FF:000002">
    <property type="entry name" value="Copper-transporting ATPase 1, putative"/>
    <property type="match status" value="1"/>
</dbReference>
<dbReference type="EC" id="7.2.2.21" evidence="9"/>
<reference evidence="14 16" key="2">
    <citation type="submission" date="2017-03" db="EMBL/GenBank/DDBJ databases">
        <title>Complete sequence of Clostridium formicaceticum DSM 92.</title>
        <authorList>
            <person name="Poehlein A."/>
            <person name="Karl M."/>
            <person name="Bengelsdorf F.R."/>
            <person name="Duerre P."/>
            <person name="Daniel R."/>
        </authorList>
    </citation>
    <scope>NUCLEOTIDE SEQUENCE [LARGE SCALE GENOMIC DNA]</scope>
    <source>
        <strain evidence="14 16">DSM 92</strain>
    </source>
</reference>
<dbReference type="PROSITE" id="PS00154">
    <property type="entry name" value="ATPASE_E1_E2"/>
    <property type="match status" value="1"/>
</dbReference>
<feature type="transmembrane region" description="Helical" evidence="11">
    <location>
        <begin position="581"/>
        <end position="604"/>
    </location>
</feature>
<sequence length="632" mass="68452">MNALNVNKSNTVYFRRYFFDEAYRTITLTTLSGIFLIISWFGWFENILPFDAAWVSIIISGSPILRSAAIGIIKEFDIKAGLLVSIALIASVSIGEYFAAGEIAFIMMLGEILEDRTVRKAQEGIKKLIHLTPQTATIRTASGEMKIPASDVKVGDLLLIKPGEAIPVDGIITHGMSTINQSILTGESMPVDKTVGDEVYIGTLNQLGAIEVEATKVGEDTSLSKLIRLVKDAEKKKAPVVRIADKMANVIVPLALLLSLLTYIFTQDITRAVTILVVFCPCALVLATPTAIVAGIGNAAKRGILIKSGEALEKMGKVDTIAFDKTGTITVGKPEVVDIISISENYTEDFLLRTASVAEKFSEHPLGKAIYAKAQEKLLDIPDPDSFRIELGQGVLSTIQGKKVLVGNLKLLQENNIKISQEYEKKITFYESQGKTVMNIAIEDMAVGLITVADRIKDHTLNTMKQLKKIGIKDLLLLTGDNKNTALFIAEKVGIDEVYSQQLPEDKVKVIEKQLENQKKVCMIGDGINDAPALAIANVGVAMGALGTDVAIETADIALMSDDISKVPELITLSKKVFRKIVVNIFLAMFINIAAIILAMLGMINPVVGALVHNLGSIVVVMNSTTLLKLKA</sequence>
<feature type="transmembrane region" description="Helical" evidence="11">
    <location>
        <begin position="272"/>
        <end position="297"/>
    </location>
</feature>
<dbReference type="GO" id="GO:0008551">
    <property type="term" value="F:P-type cadmium transporter activity"/>
    <property type="evidence" value="ECO:0007669"/>
    <property type="project" value="UniProtKB-EC"/>
</dbReference>
<dbReference type="PANTHER" id="PTHR48085:SF5">
    <property type="entry name" value="CADMIUM_ZINC-TRANSPORTING ATPASE HMA4-RELATED"/>
    <property type="match status" value="1"/>
</dbReference>
<reference evidence="13 15" key="1">
    <citation type="submission" date="2016-10" db="EMBL/GenBank/DDBJ databases">
        <title>Complete Genome Sequence of Acetogen Clostridium formicoaceticum ATCC 27076.</title>
        <authorList>
            <person name="Bao T."/>
            <person name="Cheng C."/>
            <person name="Zhao J."/>
            <person name="Yang S.-T."/>
            <person name="Wang J."/>
            <person name="Wang M."/>
        </authorList>
    </citation>
    <scope>NUCLEOTIDE SEQUENCE [LARGE SCALE GENOMIC DNA]</scope>
    <source>
        <strain evidence="13 15">ATCC 27076</strain>
    </source>
</reference>
<comment type="similarity">
    <text evidence="2 11">Belongs to the cation transport ATPase (P-type) (TC 3.A.3) family. Type IB subfamily.</text>
</comment>
<accession>A0AAC9WHV4</accession>
<comment type="subcellular location">
    <subcellularLocation>
        <location evidence="1">Cell membrane</location>
        <topology evidence="1">Multi-pass membrane protein</topology>
    </subcellularLocation>
</comment>
<dbReference type="InterPro" id="IPR018303">
    <property type="entry name" value="ATPase_P-typ_P_site"/>
</dbReference>
<dbReference type="InterPro" id="IPR023299">
    <property type="entry name" value="ATPase_P-typ_cyto_dom_N"/>
</dbReference>
<dbReference type="InterPro" id="IPR027256">
    <property type="entry name" value="P-typ_ATPase_IB"/>
</dbReference>
<dbReference type="SFLD" id="SFLDS00003">
    <property type="entry name" value="Haloacid_Dehalogenase"/>
    <property type="match status" value="1"/>
</dbReference>
<keyword evidence="7 11" id="KW-1133">Transmembrane helix</keyword>
<keyword evidence="5 11" id="KW-0479">Metal-binding</keyword>
<dbReference type="Gene3D" id="2.70.150.10">
    <property type="entry name" value="Calcium-transporting ATPase, cytoplasmic transduction domain A"/>
    <property type="match status" value="1"/>
</dbReference>
<feature type="transmembrane region" description="Helical" evidence="11">
    <location>
        <begin position="247"/>
        <end position="266"/>
    </location>
</feature>
<dbReference type="Pfam" id="PF00702">
    <property type="entry name" value="Hydrolase"/>
    <property type="match status" value="1"/>
</dbReference>
<dbReference type="SFLD" id="SFLDF00027">
    <property type="entry name" value="p-type_atpase"/>
    <property type="match status" value="1"/>
</dbReference>
<gene>
    <name evidence="14" type="primary">ctpV_2</name>
    <name evidence="13" type="ORF">BJL90_02685</name>
    <name evidence="14" type="ORF">CLFO_37780</name>
</gene>
<evidence type="ECO:0000259" key="12">
    <source>
        <dbReference type="Pfam" id="PF00122"/>
    </source>
</evidence>
<feature type="transmembrane region" description="Helical" evidence="11">
    <location>
        <begin position="22"/>
        <end position="41"/>
    </location>
</feature>
<dbReference type="AlphaFoldDB" id="A0AAC9WHV4"/>
<keyword evidence="8 11" id="KW-0472">Membrane</keyword>
<keyword evidence="11" id="KW-1003">Cell membrane</keyword>
<dbReference type="Pfam" id="PF00122">
    <property type="entry name" value="E1-E2_ATPase"/>
    <property type="match status" value="1"/>
</dbReference>
<comment type="catalytic activity">
    <reaction evidence="10">
        <text>Cd(2+)(in) + ATP + H2O = Cd(2+)(out) + ADP + phosphate + H(+)</text>
        <dbReference type="Rhea" id="RHEA:12132"/>
        <dbReference type="ChEBI" id="CHEBI:15377"/>
        <dbReference type="ChEBI" id="CHEBI:15378"/>
        <dbReference type="ChEBI" id="CHEBI:30616"/>
        <dbReference type="ChEBI" id="CHEBI:43474"/>
        <dbReference type="ChEBI" id="CHEBI:48775"/>
        <dbReference type="ChEBI" id="CHEBI:456216"/>
        <dbReference type="EC" id="7.2.2.21"/>
    </reaction>
</comment>
<evidence type="ECO:0000256" key="9">
    <source>
        <dbReference type="ARBA" id="ARBA00039103"/>
    </source>
</evidence>
<keyword evidence="14" id="KW-0378">Hydrolase</keyword>
<evidence type="ECO:0000313" key="16">
    <source>
        <dbReference type="Proteomes" id="UP000192478"/>
    </source>
</evidence>
<dbReference type="EMBL" id="CP017603">
    <property type="protein sequence ID" value="AOY74959.1"/>
    <property type="molecule type" value="Genomic_DNA"/>
</dbReference>
<evidence type="ECO:0000256" key="5">
    <source>
        <dbReference type="ARBA" id="ARBA00022723"/>
    </source>
</evidence>
<keyword evidence="4 11" id="KW-0812">Transmembrane</keyword>
<dbReference type="SUPFAM" id="SSF81653">
    <property type="entry name" value="Calcium ATPase, transduction domain A"/>
    <property type="match status" value="1"/>
</dbReference>
<keyword evidence="11" id="KW-0547">Nucleotide-binding</keyword>
<keyword evidence="3" id="KW-0104">Cadmium</keyword>
<dbReference type="GO" id="GO:0005524">
    <property type="term" value="F:ATP binding"/>
    <property type="evidence" value="ECO:0007669"/>
    <property type="project" value="UniProtKB-UniRule"/>
</dbReference>
<dbReference type="GO" id="GO:0005886">
    <property type="term" value="C:plasma membrane"/>
    <property type="evidence" value="ECO:0007669"/>
    <property type="project" value="UniProtKB-SubCell"/>
</dbReference>
<dbReference type="NCBIfam" id="TIGR01494">
    <property type="entry name" value="ATPase_P-type"/>
    <property type="match status" value="1"/>
</dbReference>
<keyword evidence="11" id="KW-0067">ATP-binding</keyword>
<dbReference type="GO" id="GO:0046872">
    <property type="term" value="F:metal ion binding"/>
    <property type="evidence" value="ECO:0007669"/>
    <property type="project" value="UniProtKB-KW"/>
</dbReference>
<dbReference type="NCBIfam" id="TIGR01525">
    <property type="entry name" value="ATPase-IB_hvy"/>
    <property type="match status" value="1"/>
</dbReference>
<dbReference type="InterPro" id="IPR036412">
    <property type="entry name" value="HAD-like_sf"/>
</dbReference>
<dbReference type="InterPro" id="IPR044492">
    <property type="entry name" value="P_typ_ATPase_HD_dom"/>
</dbReference>
<dbReference type="PANTHER" id="PTHR48085">
    <property type="entry name" value="CADMIUM/ZINC-TRANSPORTING ATPASE HMA2-RELATED"/>
    <property type="match status" value="1"/>
</dbReference>
<evidence type="ECO:0000256" key="2">
    <source>
        <dbReference type="ARBA" id="ARBA00006024"/>
    </source>
</evidence>
<evidence type="ECO:0000256" key="10">
    <source>
        <dbReference type="ARBA" id="ARBA00049338"/>
    </source>
</evidence>
<dbReference type="InterPro" id="IPR051014">
    <property type="entry name" value="Cation_Transport_ATPase_IB"/>
</dbReference>
<evidence type="ECO:0000256" key="8">
    <source>
        <dbReference type="ARBA" id="ARBA00023136"/>
    </source>
</evidence>
<evidence type="ECO:0000256" key="7">
    <source>
        <dbReference type="ARBA" id="ARBA00022989"/>
    </source>
</evidence>
<evidence type="ECO:0000256" key="4">
    <source>
        <dbReference type="ARBA" id="ARBA00022692"/>
    </source>
</evidence>
<keyword evidence="6" id="KW-1278">Translocase</keyword>
<organism evidence="14 16">
    <name type="scientific">Clostridium formicaceticum</name>
    <dbReference type="NCBI Taxonomy" id="1497"/>
    <lineage>
        <taxon>Bacteria</taxon>
        <taxon>Bacillati</taxon>
        <taxon>Bacillota</taxon>
        <taxon>Clostridia</taxon>
        <taxon>Eubacteriales</taxon>
        <taxon>Clostridiaceae</taxon>
        <taxon>Clostridium</taxon>
    </lineage>
</organism>
<dbReference type="InterPro" id="IPR023298">
    <property type="entry name" value="ATPase_P-typ_TM_dom_sf"/>
</dbReference>
<dbReference type="Gene3D" id="3.40.50.1000">
    <property type="entry name" value="HAD superfamily/HAD-like"/>
    <property type="match status" value="1"/>
</dbReference>
<dbReference type="InterPro" id="IPR059000">
    <property type="entry name" value="ATPase_P-type_domA"/>
</dbReference>
<evidence type="ECO:0000256" key="6">
    <source>
        <dbReference type="ARBA" id="ARBA00022967"/>
    </source>
</evidence>
<evidence type="ECO:0000313" key="13">
    <source>
        <dbReference type="EMBL" id="AOY74959.1"/>
    </source>
</evidence>
<dbReference type="Proteomes" id="UP000177894">
    <property type="component" value="Chromosome"/>
</dbReference>
<dbReference type="NCBIfam" id="TIGR01511">
    <property type="entry name" value="ATPase-IB1_Cu"/>
    <property type="match status" value="1"/>
</dbReference>
<dbReference type="InterPro" id="IPR023214">
    <property type="entry name" value="HAD_sf"/>
</dbReference>
<dbReference type="Proteomes" id="UP000192478">
    <property type="component" value="Chromosome"/>
</dbReference>
<keyword evidence="15" id="KW-1185">Reference proteome</keyword>
<dbReference type="KEGG" id="cfm:BJL90_02685"/>
<protein>
    <recommendedName>
        <fullName evidence="9">Cd(2+)-exporting ATPase</fullName>
        <ecNumber evidence="9">7.2.2.21</ecNumber>
    </recommendedName>
</protein>
<proteinExistence type="inferred from homology"/>
<evidence type="ECO:0000313" key="15">
    <source>
        <dbReference type="Proteomes" id="UP000177894"/>
    </source>
</evidence>
<dbReference type="EMBL" id="CP020559">
    <property type="protein sequence ID" value="ARE89371.1"/>
    <property type="molecule type" value="Genomic_DNA"/>
</dbReference>
<evidence type="ECO:0000256" key="3">
    <source>
        <dbReference type="ARBA" id="ARBA00022539"/>
    </source>
</evidence>